<dbReference type="Gene3D" id="3.40.630.10">
    <property type="entry name" value="Zn peptidases"/>
    <property type="match status" value="1"/>
</dbReference>
<accession>A0A871RM44</accession>
<dbReference type="AlphaFoldDB" id="A0A871RM44"/>
<organism evidence="7 8">
    <name type="scientific">Dekkera bruxellensis</name>
    <name type="common">Brettanomyces custersii</name>
    <dbReference type="NCBI Taxonomy" id="5007"/>
    <lineage>
        <taxon>Eukaryota</taxon>
        <taxon>Fungi</taxon>
        <taxon>Dikarya</taxon>
        <taxon>Ascomycota</taxon>
        <taxon>Saccharomycotina</taxon>
        <taxon>Pichiomycetes</taxon>
        <taxon>Pichiales</taxon>
        <taxon>Pichiaceae</taxon>
        <taxon>Brettanomyces</taxon>
    </lineage>
</organism>
<dbReference type="SUPFAM" id="SSF52025">
    <property type="entry name" value="PA domain"/>
    <property type="match status" value="1"/>
</dbReference>
<reference evidence="7" key="1">
    <citation type="submission" date="2020-10" db="EMBL/GenBank/DDBJ databases">
        <authorList>
            <person name="Palmer J.M."/>
        </authorList>
    </citation>
    <scope>NUCLEOTIDE SEQUENCE</scope>
    <source>
        <strain evidence="7">UCD 2041</strain>
    </source>
</reference>
<dbReference type="EMBL" id="CP063137">
    <property type="protein sequence ID" value="QOU22850.1"/>
    <property type="molecule type" value="Genomic_DNA"/>
</dbReference>
<dbReference type="Gene3D" id="1.20.930.40">
    <property type="entry name" value="Transferrin receptor-like, dimerisation domain"/>
    <property type="match status" value="1"/>
</dbReference>
<evidence type="ECO:0000256" key="3">
    <source>
        <dbReference type="SAM" id="Phobius"/>
    </source>
</evidence>
<dbReference type="SUPFAM" id="SSF53187">
    <property type="entry name" value="Zn-dependent exopeptidases"/>
    <property type="match status" value="1"/>
</dbReference>
<feature type="domain" description="Transferrin receptor-like dimerisation" evidence="5">
    <location>
        <begin position="680"/>
        <end position="812"/>
    </location>
</feature>
<dbReference type="InterPro" id="IPR036757">
    <property type="entry name" value="TFR-like_dimer_dom_sf"/>
</dbReference>
<dbReference type="InterPro" id="IPR039373">
    <property type="entry name" value="Peptidase_M28B"/>
</dbReference>
<reference evidence="7" key="2">
    <citation type="journal article" name="BMC Genomics">
        <title>New genome assemblies reveal patterns of domestication and adaptation across Brettanomyces (Dekkera) species.</title>
        <authorList>
            <person name="Roach M.J."/>
            <person name="Borneman A.R."/>
        </authorList>
    </citation>
    <scope>NUCLEOTIDE SEQUENCE</scope>
    <source>
        <strain evidence="7">UCD 2041</strain>
    </source>
</reference>
<dbReference type="GeneID" id="64574960"/>
<dbReference type="PANTHER" id="PTHR10404:SF46">
    <property type="entry name" value="VACUOLAR PROTEIN SORTING-ASSOCIATED PROTEIN 70"/>
    <property type="match status" value="1"/>
</dbReference>
<evidence type="ECO:0000313" key="7">
    <source>
        <dbReference type="EMBL" id="QOU22850.1"/>
    </source>
</evidence>
<evidence type="ECO:0000313" key="8">
    <source>
        <dbReference type="Proteomes" id="UP000663131"/>
    </source>
</evidence>
<keyword evidence="3" id="KW-0472">Membrane</keyword>
<dbReference type="InterPro" id="IPR046450">
    <property type="entry name" value="PA_dom_sf"/>
</dbReference>
<feature type="domain" description="Peptidase M28" evidence="6">
    <location>
        <begin position="411"/>
        <end position="590"/>
    </location>
</feature>
<evidence type="ECO:0000259" key="4">
    <source>
        <dbReference type="Pfam" id="PF02225"/>
    </source>
</evidence>
<dbReference type="Proteomes" id="UP000663131">
    <property type="component" value="Chromosome 9"/>
</dbReference>
<dbReference type="GO" id="GO:0004180">
    <property type="term" value="F:carboxypeptidase activity"/>
    <property type="evidence" value="ECO:0007669"/>
    <property type="project" value="TreeGrafter"/>
</dbReference>
<protein>
    <submittedName>
        <fullName evidence="7">Uncharacterized protein</fullName>
    </submittedName>
</protein>
<comment type="similarity">
    <text evidence="1">Belongs to the peptidase M28 family. M28B subfamily.</text>
</comment>
<dbReference type="RefSeq" id="XP_041139343.1">
    <property type="nucleotide sequence ID" value="XM_041281552.1"/>
</dbReference>
<proteinExistence type="inferred from homology"/>
<dbReference type="Pfam" id="PF04253">
    <property type="entry name" value="TFR_dimer"/>
    <property type="match status" value="1"/>
</dbReference>
<dbReference type="InterPro" id="IPR007484">
    <property type="entry name" value="Peptidase_M28"/>
</dbReference>
<dbReference type="PANTHER" id="PTHR10404">
    <property type="entry name" value="N-ACETYLATED-ALPHA-LINKED ACIDIC DIPEPTIDASE"/>
    <property type="match status" value="1"/>
</dbReference>
<gene>
    <name evidence="7" type="ORF">BRETT_003036</name>
</gene>
<sequence length="814" mass="92049">MTSDREFSSAEPTPFPGSTGATSMEGDEEEPLIFSSGITTHRKSGSKQTDNRESMAPNVGYYGSFGERNTFLSSRSTSITESIANSVISITQMTLQQMRRRRFLTLGIFSFIIIVLLNVIFMPRTSLDRDLRRLHGEFLTFDDCTRLFLTQLTFKNSVERWLRFQADELHSAGDGHDRTADLFKSLGYSPNIEKYETWLNTPTDVALELFASDNKSMLYQANLKETELFSFLPYSANGEVQTSYFYANYGLEEDFQELYDKGVPISGKIAIIRNGRLHPSLKLHNAEKAGVSGVILYSDPKADHMQEGNSPKGYFRNPHAVTKDTCNGIIWQPGDPTTPGWSSTLFSRRIKPNTISNIPAIPISWKALAPILSTLPKMFENPDSSLGNDSFSGNILHLTNSVRFKIKPIYNVIVEIKGVITDEEIIIGASGDVIGGVGGASNGFASLMEMARGFSELIRRGWKPLRTIKLICWDGSSFGQLGSTEYGEFYAKKLIKHAIVYINLDGVKGSTLRIETSPLYENFLKSKLKDILTNDEGTTLWDYYKQMHNSSQLDLISQRIGDESVFQSHLGVPSVNIGFANNPKKDPVSYTNSKYDSVNWITLFDKSFNYHNWEAQYAGLFVLQLSEKEILNAETYPYISLIRRKFMLLNDVPNAWKSRRVMLDPRHSDYDNPTIEQEIDNISAKIEKLLLLSKEFDAKLKNLQELILEDYPWFRIFKKIKIAFEIKLKNTEVKTFDKLLVSGPEFSSADGDDGLMRGRKWFRHLVFAPNSTTGYTLEVLPGLSEALRNNDSAYYAKNLSALHHALELLCKKLH</sequence>
<keyword evidence="3" id="KW-0812">Transmembrane</keyword>
<evidence type="ECO:0000256" key="2">
    <source>
        <dbReference type="SAM" id="MobiDB-lite"/>
    </source>
</evidence>
<name>A0A871RM44_DEKBR</name>
<dbReference type="OrthoDB" id="5841748at2759"/>
<feature type="domain" description="PA" evidence="4">
    <location>
        <begin position="245"/>
        <end position="309"/>
    </location>
</feature>
<dbReference type="SUPFAM" id="SSF47672">
    <property type="entry name" value="Transferrin receptor-like dimerisation domain"/>
    <property type="match status" value="1"/>
</dbReference>
<dbReference type="InterPro" id="IPR007365">
    <property type="entry name" value="TFR-like_dimer_dom"/>
</dbReference>
<dbReference type="KEGG" id="bbrx:BRETT_003036"/>
<evidence type="ECO:0000256" key="1">
    <source>
        <dbReference type="ARBA" id="ARBA00005634"/>
    </source>
</evidence>
<keyword evidence="3" id="KW-1133">Transmembrane helix</keyword>
<dbReference type="Pfam" id="PF04389">
    <property type="entry name" value="Peptidase_M28"/>
    <property type="match status" value="1"/>
</dbReference>
<dbReference type="Pfam" id="PF02225">
    <property type="entry name" value="PA"/>
    <property type="match status" value="1"/>
</dbReference>
<dbReference type="InterPro" id="IPR003137">
    <property type="entry name" value="PA_domain"/>
</dbReference>
<evidence type="ECO:0000259" key="5">
    <source>
        <dbReference type="Pfam" id="PF04253"/>
    </source>
</evidence>
<evidence type="ECO:0000259" key="6">
    <source>
        <dbReference type="Pfam" id="PF04389"/>
    </source>
</evidence>
<feature type="transmembrane region" description="Helical" evidence="3">
    <location>
        <begin position="103"/>
        <end position="122"/>
    </location>
</feature>
<dbReference type="Gene3D" id="3.50.30.30">
    <property type="match status" value="1"/>
</dbReference>
<feature type="region of interest" description="Disordered" evidence="2">
    <location>
        <begin position="1"/>
        <end position="58"/>
    </location>
</feature>